<dbReference type="PANTHER" id="PTHR43133">
    <property type="entry name" value="RNA POLYMERASE ECF-TYPE SIGMA FACTO"/>
    <property type="match status" value="1"/>
</dbReference>
<name>A0ABT4PGG7_9BACT</name>
<evidence type="ECO:0000313" key="8">
    <source>
        <dbReference type="Proteomes" id="UP001141933"/>
    </source>
</evidence>
<proteinExistence type="inferred from homology"/>
<dbReference type="InterPro" id="IPR013325">
    <property type="entry name" value="RNA_pol_sigma_r2"/>
</dbReference>
<feature type="domain" description="RNA polymerase sigma factor 70 region 4 type 2" evidence="6">
    <location>
        <begin position="108"/>
        <end position="160"/>
    </location>
</feature>
<evidence type="ECO:0000256" key="4">
    <source>
        <dbReference type="ARBA" id="ARBA00023163"/>
    </source>
</evidence>
<dbReference type="Pfam" id="PF08281">
    <property type="entry name" value="Sigma70_r4_2"/>
    <property type="match status" value="1"/>
</dbReference>
<evidence type="ECO:0000256" key="3">
    <source>
        <dbReference type="ARBA" id="ARBA00023082"/>
    </source>
</evidence>
<dbReference type="CDD" id="cd06171">
    <property type="entry name" value="Sigma70_r4"/>
    <property type="match status" value="1"/>
</dbReference>
<dbReference type="InterPro" id="IPR014327">
    <property type="entry name" value="RNA_pol_sigma70_bacteroid"/>
</dbReference>
<gene>
    <name evidence="7" type="ORF">O6P32_05170</name>
</gene>
<evidence type="ECO:0000259" key="5">
    <source>
        <dbReference type="Pfam" id="PF04542"/>
    </source>
</evidence>
<dbReference type="InterPro" id="IPR036388">
    <property type="entry name" value="WH-like_DNA-bd_sf"/>
</dbReference>
<dbReference type="SUPFAM" id="SSF88946">
    <property type="entry name" value="Sigma2 domain of RNA polymerase sigma factors"/>
    <property type="match status" value="1"/>
</dbReference>
<sequence length="174" mass="20953">MQKPLSRINDFERLYKENYTRLYYYAYRFIPDAEACKDIVNDVFEKAWTNFDNLKPETASTYLYIQTRNKCIDYLRHLQVEEQYADFYKAVTKEDIDTSFEEREKRIQKIESFIEDLNDPTKTILKKCYYENKKYQEVADEFGISVNGIKKHIMKALQLLRTEFGTKKVPQKNS</sequence>
<comment type="similarity">
    <text evidence="1">Belongs to the sigma-70 factor family. ECF subfamily.</text>
</comment>
<protein>
    <submittedName>
        <fullName evidence="7">RNA polymerase sigma-70 factor</fullName>
    </submittedName>
</protein>
<feature type="domain" description="RNA polymerase sigma-70 region 2" evidence="5">
    <location>
        <begin position="14"/>
        <end position="78"/>
    </location>
</feature>
<dbReference type="InterPro" id="IPR013249">
    <property type="entry name" value="RNA_pol_sigma70_r4_t2"/>
</dbReference>
<dbReference type="NCBIfam" id="TIGR02985">
    <property type="entry name" value="Sig70_bacteroi1"/>
    <property type="match status" value="1"/>
</dbReference>
<dbReference type="EMBL" id="JAPZVM010000003">
    <property type="protein sequence ID" value="MCZ8372101.1"/>
    <property type="molecule type" value="Genomic_DNA"/>
</dbReference>
<keyword evidence="4" id="KW-0804">Transcription</keyword>
<organism evidence="7 8">
    <name type="scientific">Phocaeicola acetigenes</name>
    <dbReference type="NCBI Taxonomy" id="3016083"/>
    <lineage>
        <taxon>Bacteria</taxon>
        <taxon>Pseudomonadati</taxon>
        <taxon>Bacteroidota</taxon>
        <taxon>Bacteroidia</taxon>
        <taxon>Bacteroidales</taxon>
        <taxon>Bacteroidaceae</taxon>
        <taxon>Phocaeicola</taxon>
    </lineage>
</organism>
<dbReference type="InterPro" id="IPR014284">
    <property type="entry name" value="RNA_pol_sigma-70_dom"/>
</dbReference>
<dbReference type="Proteomes" id="UP001141933">
    <property type="component" value="Unassembled WGS sequence"/>
</dbReference>
<dbReference type="InterPro" id="IPR007627">
    <property type="entry name" value="RNA_pol_sigma70_r2"/>
</dbReference>
<evidence type="ECO:0000313" key="7">
    <source>
        <dbReference type="EMBL" id="MCZ8372101.1"/>
    </source>
</evidence>
<dbReference type="PANTHER" id="PTHR43133:SF46">
    <property type="entry name" value="RNA POLYMERASE SIGMA-70 FACTOR ECF SUBFAMILY"/>
    <property type="match status" value="1"/>
</dbReference>
<reference evidence="7" key="1">
    <citation type="submission" date="2022-12" db="EMBL/GenBank/DDBJ databases">
        <title>Phocaeicola acetigenes sp. nov., isolated feces from a healthy human.</title>
        <authorList>
            <person name="Do H."/>
            <person name="Ha Y.B."/>
            <person name="Kim J.-S."/>
            <person name="Suh M.K."/>
            <person name="Kim H.S."/>
            <person name="Lee J.-S."/>
        </authorList>
    </citation>
    <scope>NUCLEOTIDE SEQUENCE</scope>
    <source>
        <strain evidence="7">KGMB11183</strain>
    </source>
</reference>
<dbReference type="Gene3D" id="1.10.10.10">
    <property type="entry name" value="Winged helix-like DNA-binding domain superfamily/Winged helix DNA-binding domain"/>
    <property type="match status" value="1"/>
</dbReference>
<dbReference type="RefSeq" id="WP_178267006.1">
    <property type="nucleotide sequence ID" value="NZ_JAPZVM010000003.1"/>
</dbReference>
<dbReference type="InterPro" id="IPR013324">
    <property type="entry name" value="RNA_pol_sigma_r3/r4-like"/>
</dbReference>
<dbReference type="Pfam" id="PF04542">
    <property type="entry name" value="Sigma70_r2"/>
    <property type="match status" value="1"/>
</dbReference>
<dbReference type="SUPFAM" id="SSF88659">
    <property type="entry name" value="Sigma3 and sigma4 domains of RNA polymerase sigma factors"/>
    <property type="match status" value="1"/>
</dbReference>
<evidence type="ECO:0000259" key="6">
    <source>
        <dbReference type="Pfam" id="PF08281"/>
    </source>
</evidence>
<keyword evidence="2" id="KW-0805">Transcription regulation</keyword>
<dbReference type="Gene3D" id="1.10.1740.10">
    <property type="match status" value="1"/>
</dbReference>
<dbReference type="InterPro" id="IPR039425">
    <property type="entry name" value="RNA_pol_sigma-70-like"/>
</dbReference>
<evidence type="ECO:0000256" key="2">
    <source>
        <dbReference type="ARBA" id="ARBA00023015"/>
    </source>
</evidence>
<accession>A0ABT4PGG7</accession>
<comment type="caution">
    <text evidence="7">The sequence shown here is derived from an EMBL/GenBank/DDBJ whole genome shotgun (WGS) entry which is preliminary data.</text>
</comment>
<keyword evidence="3" id="KW-0731">Sigma factor</keyword>
<dbReference type="NCBIfam" id="TIGR02937">
    <property type="entry name" value="sigma70-ECF"/>
    <property type="match status" value="1"/>
</dbReference>
<keyword evidence="8" id="KW-1185">Reference proteome</keyword>
<evidence type="ECO:0000256" key="1">
    <source>
        <dbReference type="ARBA" id="ARBA00010641"/>
    </source>
</evidence>